<dbReference type="PANTHER" id="PTHR43283">
    <property type="entry name" value="BETA-LACTAMASE-RELATED"/>
    <property type="match status" value="1"/>
</dbReference>
<dbReference type="Pfam" id="PF00144">
    <property type="entry name" value="Beta-lactamase"/>
    <property type="match status" value="1"/>
</dbReference>
<keyword evidence="2" id="KW-0378">Hydrolase</keyword>
<evidence type="ECO:0000259" key="1">
    <source>
        <dbReference type="Pfam" id="PF00144"/>
    </source>
</evidence>
<proteinExistence type="predicted"/>
<accession>A0ABQ1RK06</accession>
<dbReference type="PROSITE" id="PS51257">
    <property type="entry name" value="PROKAR_LIPOPROTEIN"/>
    <property type="match status" value="1"/>
</dbReference>
<dbReference type="InterPro" id="IPR001466">
    <property type="entry name" value="Beta-lactam-related"/>
</dbReference>
<organism evidence="2 3">
    <name type="scientific">Lacimicrobium alkaliphilum</name>
    <dbReference type="NCBI Taxonomy" id="1526571"/>
    <lineage>
        <taxon>Bacteria</taxon>
        <taxon>Pseudomonadati</taxon>
        <taxon>Pseudomonadota</taxon>
        <taxon>Gammaproteobacteria</taxon>
        <taxon>Alteromonadales</taxon>
        <taxon>Alteromonadaceae</taxon>
        <taxon>Lacimicrobium</taxon>
    </lineage>
</organism>
<feature type="domain" description="Beta-lactamase-related" evidence="1">
    <location>
        <begin position="55"/>
        <end position="426"/>
    </location>
</feature>
<dbReference type="PANTHER" id="PTHR43283:SF3">
    <property type="entry name" value="BETA-LACTAMASE FAMILY PROTEIN (AFU_ORTHOLOGUE AFUA_5G07500)"/>
    <property type="match status" value="1"/>
</dbReference>
<dbReference type="Proteomes" id="UP000614272">
    <property type="component" value="Unassembled WGS sequence"/>
</dbReference>
<dbReference type="InterPro" id="IPR050789">
    <property type="entry name" value="Diverse_Enzym_Activities"/>
</dbReference>
<dbReference type="InterPro" id="IPR012338">
    <property type="entry name" value="Beta-lactam/transpept-like"/>
</dbReference>
<dbReference type="RefSeq" id="WP_180237211.1">
    <property type="nucleotide sequence ID" value="NZ_BMGJ01000011.1"/>
</dbReference>
<dbReference type="SUPFAM" id="SSF56601">
    <property type="entry name" value="beta-lactamase/transpeptidase-like"/>
    <property type="match status" value="1"/>
</dbReference>
<sequence length="449" mass="49870">MINKIRGLLPLGLVALMACSQPQQRVEDGGTTDAKSQHVQDNLSELSVVPDPQMDALLQSYIDQKKAPGLAAMVIKDGKVVYANAHGWKDPDNNIPASLDDYYVLFSQTKAVVTVAFMTLVEQGLVAIDDPVADYFPGIPDTLVTGKDKDGTYLTEKVSNPMTFAHLMSHTSGLGARLAGEMRSQRFQGDARPIGFFGAPEPDFIPHGQHTGGGDMHAAYLRDEMQALAEYPLGFEPGSDWDYHISTNMLGYLIERISGMPLRQYVKQSVLEPLGMKDTDWYFSADKQARFIKAHSLVDGTLEPRPDYYSQGAVSEQQTYAEGAIGLNGPITDYAKFCLMLLNRGEYNGQRILKAETVERMTQINRLPTPNSGGEGFEFGLGFRLFNDNSKPVEAVSNLAYAWGGMMGTEFMIDPQHQMVTLFYLNMYDREDLYTPFLKQVYKMIDSAE</sequence>
<name>A0ABQ1RK06_9ALTE</name>
<dbReference type="EMBL" id="BMGJ01000011">
    <property type="protein sequence ID" value="GGD70853.1"/>
    <property type="molecule type" value="Genomic_DNA"/>
</dbReference>
<keyword evidence="3" id="KW-1185">Reference proteome</keyword>
<reference evidence="3" key="1">
    <citation type="journal article" date="2019" name="Int. J. Syst. Evol. Microbiol.">
        <title>The Global Catalogue of Microorganisms (GCM) 10K type strain sequencing project: providing services to taxonomists for standard genome sequencing and annotation.</title>
        <authorList>
            <consortium name="The Broad Institute Genomics Platform"/>
            <consortium name="The Broad Institute Genome Sequencing Center for Infectious Disease"/>
            <person name="Wu L."/>
            <person name="Ma J."/>
        </authorList>
    </citation>
    <scope>NUCLEOTIDE SEQUENCE [LARGE SCALE GENOMIC DNA]</scope>
    <source>
        <strain evidence="3">CGMCC 1.12923</strain>
    </source>
</reference>
<evidence type="ECO:0000313" key="2">
    <source>
        <dbReference type="EMBL" id="GGD70853.1"/>
    </source>
</evidence>
<protein>
    <submittedName>
        <fullName evidence="2">Serine hydrolase</fullName>
    </submittedName>
</protein>
<dbReference type="Gene3D" id="3.40.710.10">
    <property type="entry name" value="DD-peptidase/beta-lactamase superfamily"/>
    <property type="match status" value="1"/>
</dbReference>
<comment type="caution">
    <text evidence="2">The sequence shown here is derived from an EMBL/GenBank/DDBJ whole genome shotgun (WGS) entry which is preliminary data.</text>
</comment>
<gene>
    <name evidence="2" type="ORF">GCM10011357_27420</name>
</gene>
<evidence type="ECO:0000313" key="3">
    <source>
        <dbReference type="Proteomes" id="UP000614272"/>
    </source>
</evidence>
<dbReference type="GO" id="GO:0016787">
    <property type="term" value="F:hydrolase activity"/>
    <property type="evidence" value="ECO:0007669"/>
    <property type="project" value="UniProtKB-KW"/>
</dbReference>